<dbReference type="InterPro" id="IPR036869">
    <property type="entry name" value="J_dom_sf"/>
</dbReference>
<accession>A0AAQ3WFG4</accession>
<dbReference type="SUPFAM" id="SSF46565">
    <property type="entry name" value="Chaperone J-domain"/>
    <property type="match status" value="1"/>
</dbReference>
<feature type="compositionally biased region" description="Acidic residues" evidence="1">
    <location>
        <begin position="270"/>
        <end position="281"/>
    </location>
</feature>
<dbReference type="Gene3D" id="1.10.287.110">
    <property type="entry name" value="DnaJ domain"/>
    <property type="match status" value="1"/>
</dbReference>
<reference evidence="3 4" key="1">
    <citation type="submission" date="2024-02" db="EMBL/GenBank/DDBJ databases">
        <title>High-quality chromosome-scale genome assembly of Pensacola bahiagrass (Paspalum notatum Flugge var. saurae).</title>
        <authorList>
            <person name="Vega J.M."/>
            <person name="Podio M."/>
            <person name="Orjuela J."/>
            <person name="Siena L.A."/>
            <person name="Pessino S.C."/>
            <person name="Combes M.C."/>
            <person name="Mariac C."/>
            <person name="Albertini E."/>
            <person name="Pupilli F."/>
            <person name="Ortiz J.P.A."/>
            <person name="Leblanc O."/>
        </authorList>
    </citation>
    <scope>NUCLEOTIDE SEQUENCE [LARGE SCALE GENOMIC DNA]</scope>
    <source>
        <strain evidence="3">R1</strain>
        <tissue evidence="3">Leaf</tissue>
    </source>
</reference>
<feature type="compositionally biased region" description="Low complexity" evidence="1">
    <location>
        <begin position="170"/>
        <end position="210"/>
    </location>
</feature>
<sequence>MATETGKEEQARRAQALAEKCFLAGNLFGARQWMQSAARLAPGLPGTAQIVAAYDVHAAAARRPPDWYAVLGLPPPGGAGPPLTHDDVKRQHRRLCLLVHPDKNPCAAADGAFKLVQAAWEALSARHPPGGAAAAVVANKPWPPPPTQPQPAQRQAAQQRAPPPPPPRRPQVVQMPRRASAAPAAPTHTAPGPAPSRASSNAQQASTAANKRPQKKGGWVKVSTPSAPQRPTSPVAGKCPSCGARTNGKKTFRCMSCQWSPMDERQGHDDDYDDDFFDYDY</sequence>
<feature type="domain" description="J" evidence="2">
    <location>
        <begin position="66"/>
        <end position="128"/>
    </location>
</feature>
<evidence type="ECO:0000256" key="1">
    <source>
        <dbReference type="SAM" id="MobiDB-lite"/>
    </source>
</evidence>
<dbReference type="PANTHER" id="PTHR44137:SF53">
    <property type="entry name" value="DNAJ DOMAIN CONTAINING PROTEIN, EXPRESSED"/>
    <property type="match status" value="1"/>
</dbReference>
<keyword evidence="4" id="KW-1185">Reference proteome</keyword>
<name>A0AAQ3WFG4_PASNO</name>
<evidence type="ECO:0000313" key="3">
    <source>
        <dbReference type="EMBL" id="WVZ59667.1"/>
    </source>
</evidence>
<dbReference type="Proteomes" id="UP001341281">
    <property type="component" value="Chromosome 02"/>
</dbReference>
<protein>
    <recommendedName>
        <fullName evidence="2">J domain-containing protein</fullName>
    </recommendedName>
</protein>
<dbReference type="EMBL" id="CP144746">
    <property type="protein sequence ID" value="WVZ59667.1"/>
    <property type="molecule type" value="Genomic_DNA"/>
</dbReference>
<organism evidence="3 4">
    <name type="scientific">Paspalum notatum var. saurae</name>
    <dbReference type="NCBI Taxonomy" id="547442"/>
    <lineage>
        <taxon>Eukaryota</taxon>
        <taxon>Viridiplantae</taxon>
        <taxon>Streptophyta</taxon>
        <taxon>Embryophyta</taxon>
        <taxon>Tracheophyta</taxon>
        <taxon>Spermatophyta</taxon>
        <taxon>Magnoliopsida</taxon>
        <taxon>Liliopsida</taxon>
        <taxon>Poales</taxon>
        <taxon>Poaceae</taxon>
        <taxon>PACMAD clade</taxon>
        <taxon>Panicoideae</taxon>
        <taxon>Andropogonodae</taxon>
        <taxon>Paspaleae</taxon>
        <taxon>Paspalinae</taxon>
        <taxon>Paspalum</taxon>
    </lineage>
</organism>
<feature type="region of interest" description="Disordered" evidence="1">
    <location>
        <begin position="135"/>
        <end position="248"/>
    </location>
</feature>
<gene>
    <name evidence="3" type="ORF">U9M48_009777</name>
</gene>
<dbReference type="PROSITE" id="PS50076">
    <property type="entry name" value="DNAJ_2"/>
    <property type="match status" value="1"/>
</dbReference>
<feature type="region of interest" description="Disordered" evidence="1">
    <location>
        <begin position="261"/>
        <end position="281"/>
    </location>
</feature>
<dbReference type="InterPro" id="IPR001623">
    <property type="entry name" value="DnaJ_domain"/>
</dbReference>
<feature type="compositionally biased region" description="Low complexity" evidence="1">
    <location>
        <begin position="150"/>
        <end position="160"/>
    </location>
</feature>
<dbReference type="PANTHER" id="PTHR44137">
    <property type="entry name" value="BNAC03G44070D PROTEIN"/>
    <property type="match status" value="1"/>
</dbReference>
<feature type="compositionally biased region" description="Polar residues" evidence="1">
    <location>
        <begin position="223"/>
        <end position="232"/>
    </location>
</feature>
<dbReference type="GO" id="GO:0005783">
    <property type="term" value="C:endoplasmic reticulum"/>
    <property type="evidence" value="ECO:0007669"/>
    <property type="project" value="UniProtKB-ARBA"/>
</dbReference>
<dbReference type="AlphaFoldDB" id="A0AAQ3WFG4"/>
<proteinExistence type="predicted"/>
<dbReference type="Pfam" id="PF00226">
    <property type="entry name" value="DnaJ"/>
    <property type="match status" value="1"/>
</dbReference>
<evidence type="ECO:0000313" key="4">
    <source>
        <dbReference type="Proteomes" id="UP001341281"/>
    </source>
</evidence>
<evidence type="ECO:0000259" key="2">
    <source>
        <dbReference type="PROSITE" id="PS50076"/>
    </source>
</evidence>
<dbReference type="SMART" id="SM00271">
    <property type="entry name" value="DnaJ"/>
    <property type="match status" value="1"/>
</dbReference>
<dbReference type="CDD" id="cd06257">
    <property type="entry name" value="DnaJ"/>
    <property type="match status" value="1"/>
</dbReference>